<keyword evidence="6" id="KW-1185">Reference proteome</keyword>
<dbReference type="STRING" id="860235.AOZ06_39025"/>
<dbReference type="InterPro" id="IPR009057">
    <property type="entry name" value="Homeodomain-like_sf"/>
</dbReference>
<reference evidence="5 6" key="1">
    <citation type="submission" date="2015-07" db="EMBL/GenBank/DDBJ databases">
        <title>Genome sequencing of Kibdelosporangium phytohabitans.</title>
        <authorList>
            <person name="Qin S."/>
            <person name="Xing K."/>
        </authorList>
    </citation>
    <scope>NUCLEOTIDE SEQUENCE [LARGE SCALE GENOMIC DNA]</scope>
    <source>
        <strain evidence="5 6">KLBMP1111</strain>
    </source>
</reference>
<keyword evidence="3" id="KW-0804">Transcription</keyword>
<dbReference type="Pfam" id="PF12833">
    <property type="entry name" value="HTH_18"/>
    <property type="match status" value="1"/>
</dbReference>
<dbReference type="InterPro" id="IPR018062">
    <property type="entry name" value="HTH_AraC-typ_CS"/>
</dbReference>
<dbReference type="OrthoDB" id="5464689at2"/>
<dbReference type="SMART" id="SM00342">
    <property type="entry name" value="HTH_ARAC"/>
    <property type="match status" value="1"/>
</dbReference>
<dbReference type="GO" id="GO:0003700">
    <property type="term" value="F:DNA-binding transcription factor activity"/>
    <property type="evidence" value="ECO:0007669"/>
    <property type="project" value="InterPro"/>
</dbReference>
<keyword evidence="2" id="KW-0238">DNA-binding</keyword>
<sequence>MLSSPLSGFVITKSDNPVNLLQSARRLFGGAVNPSPLGRLQDGEHEVRGVGATDFTVGYFASPLAVRVRAERGRDSYFVNLGVAGEITARRGDRQTVLSSTRAGVFNPGDAQDLRPNQAGTRFLGLRIDAGLVRRELAALTGRPSGHAVRFDFPLDLAEPRGSAVRLLIGSLIEQLDSNDPLFQREELRRSQLRCIVTALLLAQNHTHTATLRGVADKPHPRALRAAVAFIEDNLREPISLGRIAEAAGCGARTVSNAFRDKLGTSPMKYVRDLRLDRIRHDILSTGDGIGDIACRWGITHLGRFANDYRARFGELPSATAARR</sequence>
<dbReference type="GO" id="GO:0043565">
    <property type="term" value="F:sequence-specific DNA binding"/>
    <property type="evidence" value="ECO:0007669"/>
    <property type="project" value="InterPro"/>
</dbReference>
<dbReference type="SUPFAM" id="SSF46689">
    <property type="entry name" value="Homeodomain-like"/>
    <property type="match status" value="1"/>
</dbReference>
<dbReference type="Gene3D" id="1.10.10.60">
    <property type="entry name" value="Homeodomain-like"/>
    <property type="match status" value="1"/>
</dbReference>
<dbReference type="InterPro" id="IPR035418">
    <property type="entry name" value="AraC-bd_2"/>
</dbReference>
<dbReference type="Proteomes" id="UP000063699">
    <property type="component" value="Chromosome"/>
</dbReference>
<evidence type="ECO:0000256" key="1">
    <source>
        <dbReference type="ARBA" id="ARBA00023015"/>
    </source>
</evidence>
<evidence type="ECO:0000313" key="6">
    <source>
        <dbReference type="Proteomes" id="UP000063699"/>
    </source>
</evidence>
<evidence type="ECO:0000259" key="4">
    <source>
        <dbReference type="PROSITE" id="PS01124"/>
    </source>
</evidence>
<dbReference type="AlphaFoldDB" id="A0A0N9I145"/>
<evidence type="ECO:0000256" key="3">
    <source>
        <dbReference type="ARBA" id="ARBA00023163"/>
    </source>
</evidence>
<accession>A0A0N9I145</accession>
<evidence type="ECO:0000313" key="5">
    <source>
        <dbReference type="EMBL" id="ALG12069.1"/>
    </source>
</evidence>
<dbReference type="KEGG" id="kphy:AOZ06_39025"/>
<name>A0A0N9I145_9PSEU</name>
<gene>
    <name evidence="5" type="ORF">AOZ06_39025</name>
</gene>
<feature type="domain" description="HTH araC/xylS-type" evidence="4">
    <location>
        <begin position="225"/>
        <end position="323"/>
    </location>
</feature>
<dbReference type="EMBL" id="CP012752">
    <property type="protein sequence ID" value="ALG12069.1"/>
    <property type="molecule type" value="Genomic_DNA"/>
</dbReference>
<organism evidence="5 6">
    <name type="scientific">Kibdelosporangium phytohabitans</name>
    <dbReference type="NCBI Taxonomy" id="860235"/>
    <lineage>
        <taxon>Bacteria</taxon>
        <taxon>Bacillati</taxon>
        <taxon>Actinomycetota</taxon>
        <taxon>Actinomycetes</taxon>
        <taxon>Pseudonocardiales</taxon>
        <taxon>Pseudonocardiaceae</taxon>
        <taxon>Kibdelosporangium</taxon>
    </lineage>
</organism>
<dbReference type="Pfam" id="PF14525">
    <property type="entry name" value="AraC_binding_2"/>
    <property type="match status" value="1"/>
</dbReference>
<proteinExistence type="predicted"/>
<protein>
    <submittedName>
        <fullName evidence="5">Transcriptional regulator</fullName>
    </submittedName>
</protein>
<evidence type="ECO:0000256" key="2">
    <source>
        <dbReference type="ARBA" id="ARBA00023125"/>
    </source>
</evidence>
<keyword evidence="1" id="KW-0805">Transcription regulation</keyword>
<dbReference type="InterPro" id="IPR018060">
    <property type="entry name" value="HTH_AraC"/>
</dbReference>
<dbReference type="PROSITE" id="PS01124">
    <property type="entry name" value="HTH_ARAC_FAMILY_2"/>
    <property type="match status" value="1"/>
</dbReference>
<dbReference type="PANTHER" id="PTHR46796:SF12">
    <property type="entry name" value="HTH-TYPE DNA-BINDING TRANSCRIPTIONAL ACTIVATOR EUTR"/>
    <property type="match status" value="1"/>
</dbReference>
<dbReference type="PROSITE" id="PS00041">
    <property type="entry name" value="HTH_ARAC_FAMILY_1"/>
    <property type="match status" value="1"/>
</dbReference>
<dbReference type="PANTHER" id="PTHR46796">
    <property type="entry name" value="HTH-TYPE TRANSCRIPTIONAL ACTIVATOR RHAS-RELATED"/>
    <property type="match status" value="1"/>
</dbReference>
<dbReference type="InterPro" id="IPR050204">
    <property type="entry name" value="AraC_XylS_family_regulators"/>
</dbReference>